<dbReference type="Pfam" id="PF01471">
    <property type="entry name" value="PG_binding_1"/>
    <property type="match status" value="2"/>
</dbReference>
<dbReference type="AlphaFoldDB" id="A0A939EPP9"/>
<gene>
    <name evidence="4" type="ORF">J0X15_08350</name>
</gene>
<keyword evidence="2" id="KW-0472">Membrane</keyword>
<keyword evidence="5" id="KW-1185">Reference proteome</keyword>
<dbReference type="Gene3D" id="1.10.101.10">
    <property type="entry name" value="PGBD-like superfamily/PGBD"/>
    <property type="match status" value="2"/>
</dbReference>
<feature type="domain" description="Peptidoglycan binding-like" evidence="3">
    <location>
        <begin position="92"/>
        <end position="144"/>
    </location>
</feature>
<comment type="caution">
    <text evidence="4">The sequence shown here is derived from an EMBL/GenBank/DDBJ whole genome shotgun (WGS) entry which is preliminary data.</text>
</comment>
<organism evidence="4 5">
    <name type="scientific">Roseibium limicola</name>
    <dbReference type="NCBI Taxonomy" id="2816037"/>
    <lineage>
        <taxon>Bacteria</taxon>
        <taxon>Pseudomonadati</taxon>
        <taxon>Pseudomonadota</taxon>
        <taxon>Alphaproteobacteria</taxon>
        <taxon>Hyphomicrobiales</taxon>
        <taxon>Stappiaceae</taxon>
        <taxon>Roseibium</taxon>
    </lineage>
</organism>
<dbReference type="SUPFAM" id="SSF47090">
    <property type="entry name" value="PGBD-like"/>
    <property type="match status" value="2"/>
</dbReference>
<feature type="region of interest" description="Disordered" evidence="1">
    <location>
        <begin position="152"/>
        <end position="194"/>
    </location>
</feature>
<dbReference type="EMBL" id="JAFLNF010000003">
    <property type="protein sequence ID" value="MBO0345228.1"/>
    <property type="molecule type" value="Genomic_DNA"/>
</dbReference>
<sequence>MARRRQKQEENSKAHSAGVSTRAGSMARDNPVAAGGTVVMVLTGCLIVANAVGFQTDRHPAPLFSTRDRAVEQPASDPDGWRSVEAPVVSALVLDLQKDLRRIGLYEGPLDGIEGPATERSIRHFQRLQGIMETGEPSEALLAMIALQGPIPDEPQAPIPRPKPGPAVRDTSAGSAPVLRSPPEPEITASIPTPPAVVMSPAQRRLSQIQALLSDLGYGPLVADGVMGENTSTAIRRFELDRGLPLTGDPSDAVVARLELVSGKKVN</sequence>
<reference evidence="4" key="1">
    <citation type="submission" date="2021-03" db="EMBL/GenBank/DDBJ databases">
        <title>Roseibium sp. CAU 1637 isolated from Incheon.</title>
        <authorList>
            <person name="Kim W."/>
        </authorList>
    </citation>
    <scope>NUCLEOTIDE SEQUENCE</scope>
    <source>
        <strain evidence="4">CAU 1637</strain>
    </source>
</reference>
<feature type="compositionally biased region" description="Pro residues" evidence="1">
    <location>
        <begin position="152"/>
        <end position="165"/>
    </location>
</feature>
<keyword evidence="2" id="KW-1133">Transmembrane helix</keyword>
<evidence type="ECO:0000313" key="5">
    <source>
        <dbReference type="Proteomes" id="UP000664779"/>
    </source>
</evidence>
<dbReference type="InterPro" id="IPR036366">
    <property type="entry name" value="PGBDSf"/>
</dbReference>
<evidence type="ECO:0000256" key="1">
    <source>
        <dbReference type="SAM" id="MobiDB-lite"/>
    </source>
</evidence>
<feature type="domain" description="Peptidoglycan binding-like" evidence="3">
    <location>
        <begin position="207"/>
        <end position="258"/>
    </location>
</feature>
<evidence type="ECO:0000313" key="4">
    <source>
        <dbReference type="EMBL" id="MBO0345228.1"/>
    </source>
</evidence>
<proteinExistence type="predicted"/>
<dbReference type="InterPro" id="IPR002477">
    <property type="entry name" value="Peptidoglycan-bd-like"/>
</dbReference>
<evidence type="ECO:0000259" key="3">
    <source>
        <dbReference type="Pfam" id="PF01471"/>
    </source>
</evidence>
<feature type="region of interest" description="Disordered" evidence="1">
    <location>
        <begin position="1"/>
        <end position="28"/>
    </location>
</feature>
<dbReference type="InterPro" id="IPR036365">
    <property type="entry name" value="PGBD-like_sf"/>
</dbReference>
<keyword evidence="2" id="KW-0812">Transmembrane</keyword>
<feature type="transmembrane region" description="Helical" evidence="2">
    <location>
        <begin position="32"/>
        <end position="54"/>
    </location>
</feature>
<name>A0A939EPP9_9HYPH</name>
<protein>
    <submittedName>
        <fullName evidence="4">Peptidoglycan-binding protein</fullName>
    </submittedName>
</protein>
<accession>A0A939EPP9</accession>
<evidence type="ECO:0000256" key="2">
    <source>
        <dbReference type="SAM" id="Phobius"/>
    </source>
</evidence>
<dbReference type="Proteomes" id="UP000664779">
    <property type="component" value="Unassembled WGS sequence"/>
</dbReference>